<dbReference type="InterPro" id="IPR012348">
    <property type="entry name" value="RNR-like"/>
</dbReference>
<reference evidence="5 6" key="1">
    <citation type="submission" date="2013-04" db="EMBL/GenBank/DDBJ databases">
        <title>The Genome Sequence of Sutterella wadsworthensis HGA0223.</title>
        <authorList>
            <consortium name="The Broad Institute Genomics Platform"/>
            <person name="Earl A."/>
            <person name="Ward D."/>
            <person name="Feldgarden M."/>
            <person name="Gevers D."/>
            <person name="Schmidt T.M."/>
            <person name="Dover J."/>
            <person name="Dai D."/>
            <person name="Walker B."/>
            <person name="Young S."/>
            <person name="Zeng Q."/>
            <person name="Gargeya S."/>
            <person name="Fitzgerald M."/>
            <person name="Haas B."/>
            <person name="Abouelleil A."/>
            <person name="Allen A.W."/>
            <person name="Alvarado L."/>
            <person name="Arachchi H.M."/>
            <person name="Berlin A.M."/>
            <person name="Chapman S.B."/>
            <person name="Gainer-Dewar J."/>
            <person name="Goldberg J."/>
            <person name="Griggs A."/>
            <person name="Gujja S."/>
            <person name="Hansen M."/>
            <person name="Howarth C."/>
            <person name="Imamovic A."/>
            <person name="Ireland A."/>
            <person name="Larimer J."/>
            <person name="McCowan C."/>
            <person name="Murphy C."/>
            <person name="Pearson M."/>
            <person name="Poon T.W."/>
            <person name="Priest M."/>
            <person name="Roberts A."/>
            <person name="Saif S."/>
            <person name="Shea T."/>
            <person name="Sisk P."/>
            <person name="Sykes S."/>
            <person name="Wortman J."/>
            <person name="Nusbaum C."/>
            <person name="Birren B."/>
        </authorList>
    </citation>
    <scope>NUCLEOTIDE SEQUENCE [LARGE SCALE GENOMIC DNA]</scope>
    <source>
        <strain evidence="5 6">HGA0223</strain>
    </source>
</reference>
<sequence>MMEDEKINQPMTELAGEAAKAERAGGLLESRDYYKPFQYPWAYEAFMQSEQMHWLWTEVPMLEDVKDYQQKLTDSERDFLTKILRFFTQGDIDVSGAYVDSYLPRFKQPEVRMMLSSFAAREAVHIAAYSHLIETLGLPESIYNEFLQYEAMAAKHDFFNEVCRDKGDLAAQIAAFSAFTEGMQLFSSFVMLLNFTRCGTMKGMGQIIAWSIADETLHTESMTKIFREYITENPELWTDELKAKIYGIAEVMVDLEDKFIDLAFGVSEMKRLTREDVRAYIRYIADRRLMGLGLKGIFKSTTNPLPWVDAMLGVTHTNFFENRVVDYAKGALTGSWSQVWGSVKP</sequence>
<evidence type="ECO:0000256" key="2">
    <source>
        <dbReference type="PIRNR" id="PIRNR000355"/>
    </source>
</evidence>
<gene>
    <name evidence="5" type="ORF">HMPREF1476_01029</name>
</gene>
<dbReference type="AlphaFoldDB" id="S3BE27"/>
<dbReference type="PANTHER" id="PTHR23409:SF18">
    <property type="entry name" value="RIBONUCLEOSIDE-DIPHOSPHATE REDUCTASE SUBUNIT M2"/>
    <property type="match status" value="1"/>
</dbReference>
<dbReference type="CDD" id="cd01049">
    <property type="entry name" value="RNRR2"/>
    <property type="match status" value="1"/>
</dbReference>
<comment type="catalytic activity">
    <reaction evidence="2">
        <text>a 2'-deoxyribonucleoside 5'-diphosphate + [thioredoxin]-disulfide + H2O = a ribonucleoside 5'-diphosphate + [thioredoxin]-dithiol</text>
        <dbReference type="Rhea" id="RHEA:23252"/>
        <dbReference type="Rhea" id="RHEA-COMP:10698"/>
        <dbReference type="Rhea" id="RHEA-COMP:10700"/>
        <dbReference type="ChEBI" id="CHEBI:15377"/>
        <dbReference type="ChEBI" id="CHEBI:29950"/>
        <dbReference type="ChEBI" id="CHEBI:50058"/>
        <dbReference type="ChEBI" id="CHEBI:57930"/>
        <dbReference type="ChEBI" id="CHEBI:73316"/>
        <dbReference type="EC" id="1.17.4.1"/>
    </reaction>
</comment>
<dbReference type="UniPathway" id="UPA00326"/>
<dbReference type="HOGENOM" id="CLU_035339_1_2_4"/>
<dbReference type="SUPFAM" id="SSF47240">
    <property type="entry name" value="Ferritin-like"/>
    <property type="match status" value="1"/>
</dbReference>
<organism evidence="5 6">
    <name type="scientific">Sutterella wadsworthensis HGA0223</name>
    <dbReference type="NCBI Taxonomy" id="1203554"/>
    <lineage>
        <taxon>Bacteria</taxon>
        <taxon>Pseudomonadati</taxon>
        <taxon>Pseudomonadota</taxon>
        <taxon>Betaproteobacteria</taxon>
        <taxon>Burkholderiales</taxon>
        <taxon>Sutterellaceae</taxon>
        <taxon>Sutterella</taxon>
    </lineage>
</organism>
<dbReference type="STRING" id="1203554.HMPREF1476_01029"/>
<feature type="binding site" evidence="4">
    <location>
        <position position="215"/>
    </location>
    <ligand>
        <name>Fe cation</name>
        <dbReference type="ChEBI" id="CHEBI:24875"/>
        <label>2</label>
    </ligand>
</feature>
<evidence type="ECO:0000313" key="6">
    <source>
        <dbReference type="Proteomes" id="UP000014400"/>
    </source>
</evidence>
<feature type="binding site" evidence="4">
    <location>
        <position position="122"/>
    </location>
    <ligand>
        <name>Fe cation</name>
        <dbReference type="ChEBI" id="CHEBI:24875"/>
        <label>1</label>
    </ligand>
</feature>
<dbReference type="InterPro" id="IPR033909">
    <property type="entry name" value="RNR_small"/>
</dbReference>
<keyword evidence="2" id="KW-0215">Deoxyribonucleotide synthesis</keyword>
<dbReference type="GO" id="GO:0009263">
    <property type="term" value="P:deoxyribonucleotide biosynthetic process"/>
    <property type="evidence" value="ECO:0007669"/>
    <property type="project" value="UniProtKB-KW"/>
</dbReference>
<dbReference type="Proteomes" id="UP000014400">
    <property type="component" value="Unassembled WGS sequence"/>
</dbReference>
<keyword evidence="2" id="KW-0560">Oxidoreductase</keyword>
<keyword evidence="6" id="KW-1185">Reference proteome</keyword>
<comment type="similarity">
    <text evidence="1 2">Belongs to the ribonucleoside diphosphate reductase small chain family.</text>
</comment>
<dbReference type="InterPro" id="IPR009078">
    <property type="entry name" value="Ferritin-like_SF"/>
</dbReference>
<keyword evidence="2 4" id="KW-0408">Iron</keyword>
<feature type="binding site" evidence="4">
    <location>
        <position position="181"/>
    </location>
    <ligand>
        <name>Fe cation</name>
        <dbReference type="ChEBI" id="CHEBI:24875"/>
        <label>2</label>
    </ligand>
</feature>
<evidence type="ECO:0000256" key="4">
    <source>
        <dbReference type="PIRSR" id="PIRSR000355-2"/>
    </source>
</evidence>
<feature type="active site" evidence="3">
    <location>
        <position position="129"/>
    </location>
</feature>
<feature type="binding site" evidence="4">
    <location>
        <position position="218"/>
    </location>
    <ligand>
        <name>Fe cation</name>
        <dbReference type="ChEBI" id="CHEBI:24875"/>
        <label>2</label>
    </ligand>
</feature>
<dbReference type="Gene3D" id="1.10.620.20">
    <property type="entry name" value="Ribonucleotide Reductase, subunit A"/>
    <property type="match status" value="1"/>
</dbReference>
<dbReference type="GO" id="GO:0046872">
    <property type="term" value="F:metal ion binding"/>
    <property type="evidence" value="ECO:0007669"/>
    <property type="project" value="UniProtKB-KW"/>
</dbReference>
<evidence type="ECO:0000256" key="1">
    <source>
        <dbReference type="ARBA" id="ARBA00009303"/>
    </source>
</evidence>
<dbReference type="GO" id="GO:0004748">
    <property type="term" value="F:ribonucleoside-diphosphate reductase activity, thioredoxin disulfide as acceptor"/>
    <property type="evidence" value="ECO:0007669"/>
    <property type="project" value="UniProtKB-EC"/>
</dbReference>
<protein>
    <recommendedName>
        <fullName evidence="2">Ribonucleoside-diphosphate reductase subunit beta</fullName>
        <ecNumber evidence="2">1.17.4.1</ecNumber>
    </recommendedName>
</protein>
<dbReference type="Pfam" id="PF00268">
    <property type="entry name" value="Ribonuc_red_sm"/>
    <property type="match status" value="1"/>
</dbReference>
<feature type="binding site" evidence="4">
    <location>
        <position position="125"/>
    </location>
    <ligand>
        <name>Fe cation</name>
        <dbReference type="ChEBI" id="CHEBI:24875"/>
        <label>1</label>
    </ligand>
</feature>
<dbReference type="NCBIfam" id="NF007186">
    <property type="entry name" value="PRK09614.1-5"/>
    <property type="match status" value="1"/>
</dbReference>
<evidence type="ECO:0000313" key="5">
    <source>
        <dbReference type="EMBL" id="EPD99573.1"/>
    </source>
</evidence>
<proteinExistence type="inferred from homology"/>
<dbReference type="PIRSF" id="PIRSF000355">
    <property type="entry name" value="NrdB"/>
    <property type="match status" value="1"/>
</dbReference>
<dbReference type="PANTHER" id="PTHR23409">
    <property type="entry name" value="RIBONUCLEOSIDE-DIPHOSPHATE REDUCTASE SMALL CHAIN"/>
    <property type="match status" value="1"/>
</dbReference>
<dbReference type="PATRIC" id="fig|1203554.3.peg.1058"/>
<accession>S3BE27</accession>
<comment type="function">
    <text evidence="2">Provides the precursors necessary for DNA synthesis. Catalyzes the biosynthesis of deoxyribonucleotides from the corresponding ribonucleotides.</text>
</comment>
<name>S3BE27_9BURK</name>
<dbReference type="EMBL" id="ATCF01000015">
    <property type="protein sequence ID" value="EPD99573.1"/>
    <property type="molecule type" value="Genomic_DNA"/>
</dbReference>
<dbReference type="InterPro" id="IPR000358">
    <property type="entry name" value="RNR_small_fam"/>
</dbReference>
<comment type="cofactor">
    <cofactor evidence="2 4">
        <name>Fe cation</name>
        <dbReference type="ChEBI" id="CHEBI:24875"/>
    </cofactor>
    <text evidence="2 4">Binds 2 iron ions per subunit.</text>
</comment>
<keyword evidence="2 4" id="KW-0479">Metal-binding</keyword>
<comment type="caution">
    <text evidence="5">The sequence shown here is derived from an EMBL/GenBank/DDBJ whole genome shotgun (WGS) entry which is preliminary data.</text>
</comment>
<feature type="binding site" evidence="4">
    <location>
        <position position="122"/>
    </location>
    <ligand>
        <name>Fe cation</name>
        <dbReference type="ChEBI" id="CHEBI:24875"/>
        <label>2</label>
    </ligand>
</feature>
<evidence type="ECO:0000256" key="3">
    <source>
        <dbReference type="PIRSR" id="PIRSR000355-1"/>
    </source>
</evidence>
<dbReference type="eggNOG" id="COG0208">
    <property type="taxonomic scope" value="Bacteria"/>
</dbReference>
<feature type="binding site" evidence="4">
    <location>
        <position position="91"/>
    </location>
    <ligand>
        <name>Fe cation</name>
        <dbReference type="ChEBI" id="CHEBI:24875"/>
        <label>1</label>
    </ligand>
</feature>
<dbReference type="EC" id="1.17.4.1" evidence="2"/>